<name>A0A3S4XYS4_9ACTN</name>
<dbReference type="EMBL" id="LR134406">
    <property type="protein sequence ID" value="VEH70263.1"/>
    <property type="molecule type" value="Genomic_DNA"/>
</dbReference>
<feature type="domain" description="Rhodanese" evidence="3">
    <location>
        <begin position="164"/>
        <end position="275"/>
    </location>
</feature>
<accession>A0A3S4XYS4</accession>
<evidence type="ECO:0000313" key="4">
    <source>
        <dbReference type="EMBL" id="VEH70263.1"/>
    </source>
</evidence>
<dbReference type="Gene3D" id="3.40.250.10">
    <property type="entry name" value="Rhodanese-like domain"/>
    <property type="match status" value="2"/>
</dbReference>
<keyword evidence="4" id="KW-0670">Pyruvate</keyword>
<feature type="domain" description="Rhodanese" evidence="3">
    <location>
        <begin position="16"/>
        <end position="135"/>
    </location>
</feature>
<dbReference type="RefSeq" id="WP_061786966.1">
    <property type="nucleotide sequence ID" value="NZ_LR134406.1"/>
</dbReference>
<dbReference type="InterPro" id="IPR036873">
    <property type="entry name" value="Rhodanese-like_dom_sf"/>
</dbReference>
<dbReference type="AlphaFoldDB" id="A0A3S4XYS4"/>
<gene>
    <name evidence="4" type="primary">sseA</name>
    <name evidence="4" type="ORF">NCTC12967_01558</name>
</gene>
<reference evidence="4 5" key="1">
    <citation type="submission" date="2018-12" db="EMBL/GenBank/DDBJ databases">
        <authorList>
            <consortium name="Pathogen Informatics"/>
        </authorList>
    </citation>
    <scope>NUCLEOTIDE SEQUENCE [LARGE SCALE GENOMIC DNA]</scope>
    <source>
        <strain evidence="4 5">NCTC12967</strain>
    </source>
</reference>
<dbReference type="GO" id="GO:0016784">
    <property type="term" value="F:3-mercaptopyruvate sulfurtransferase activity"/>
    <property type="evidence" value="ECO:0007669"/>
    <property type="project" value="UniProtKB-EC"/>
</dbReference>
<keyword evidence="2" id="KW-0677">Repeat</keyword>
<evidence type="ECO:0000259" key="3">
    <source>
        <dbReference type="PROSITE" id="PS50206"/>
    </source>
</evidence>
<dbReference type="Proteomes" id="UP000273044">
    <property type="component" value="Chromosome"/>
</dbReference>
<protein>
    <submittedName>
        <fullName evidence="4">3-mercaptopyruvate sulfurtransferase</fullName>
        <ecNumber evidence="4">2.8.1.2</ecNumber>
    </submittedName>
</protein>
<dbReference type="SUPFAM" id="SSF52821">
    <property type="entry name" value="Rhodanese/Cell cycle control phosphatase"/>
    <property type="match status" value="2"/>
</dbReference>
<proteinExistence type="predicted"/>
<evidence type="ECO:0000256" key="1">
    <source>
        <dbReference type="ARBA" id="ARBA00022679"/>
    </source>
</evidence>
<organism evidence="4 5">
    <name type="scientific">Arachnia propionica</name>
    <dbReference type="NCBI Taxonomy" id="1750"/>
    <lineage>
        <taxon>Bacteria</taxon>
        <taxon>Bacillati</taxon>
        <taxon>Actinomycetota</taxon>
        <taxon>Actinomycetes</taxon>
        <taxon>Propionibacteriales</taxon>
        <taxon>Propionibacteriaceae</taxon>
        <taxon>Arachnia</taxon>
    </lineage>
</organism>
<dbReference type="Pfam" id="PF00581">
    <property type="entry name" value="Rhodanese"/>
    <property type="match status" value="2"/>
</dbReference>
<dbReference type="PANTHER" id="PTHR11364:SF27">
    <property type="entry name" value="SULFURTRANSFERASE"/>
    <property type="match status" value="1"/>
</dbReference>
<evidence type="ECO:0000256" key="2">
    <source>
        <dbReference type="ARBA" id="ARBA00022737"/>
    </source>
</evidence>
<dbReference type="PANTHER" id="PTHR11364">
    <property type="entry name" value="THIOSULFATE SULFERTANSFERASE"/>
    <property type="match status" value="1"/>
</dbReference>
<dbReference type="InterPro" id="IPR045078">
    <property type="entry name" value="TST/MPST-like"/>
</dbReference>
<keyword evidence="1 4" id="KW-0808">Transferase</keyword>
<dbReference type="InterPro" id="IPR001763">
    <property type="entry name" value="Rhodanese-like_dom"/>
</dbReference>
<sequence length="278" mass="28752">MQNPLITVSQLATLRQQRDVTLLDVRFGGPGSSGGREQHLEGHIPGAVLVDMDTALASPSVGPGGRHPLPHPEAFEAAMRAAGVSNDRPVVVYDNWWSIAAARAWWLLQHHGHGDAFVLDGGLGAWLSAGLPVEQGDISPVPGDFRLGSNPSSAVLDADGAAGMASAGVLLDARPGDRFRGVGETVDPVAGHIPGARSLPAFELADELGFLLPADELRERFEAVGAGEGRVGVYCGSGIQAAHVALAAVVAGLPLPALYPGSWSDWITDPTRPIATGA</sequence>
<dbReference type="PROSITE" id="PS50206">
    <property type="entry name" value="RHODANESE_3"/>
    <property type="match status" value="2"/>
</dbReference>
<dbReference type="GeneID" id="64407025"/>
<dbReference type="GO" id="GO:0004792">
    <property type="term" value="F:thiosulfate-cyanide sulfurtransferase activity"/>
    <property type="evidence" value="ECO:0007669"/>
    <property type="project" value="TreeGrafter"/>
</dbReference>
<dbReference type="EC" id="2.8.1.2" evidence="4"/>
<keyword evidence="5" id="KW-1185">Reference proteome</keyword>
<dbReference type="SMART" id="SM00450">
    <property type="entry name" value="RHOD"/>
    <property type="match status" value="2"/>
</dbReference>
<dbReference type="CDD" id="cd01448">
    <property type="entry name" value="TST_Repeat_1"/>
    <property type="match status" value="1"/>
</dbReference>
<evidence type="ECO:0000313" key="5">
    <source>
        <dbReference type="Proteomes" id="UP000273044"/>
    </source>
</evidence>